<dbReference type="Proteomes" id="UP001194468">
    <property type="component" value="Unassembled WGS sequence"/>
</dbReference>
<dbReference type="InterPro" id="IPR041457">
    <property type="entry name" value="CxC2_KDZ-assoc"/>
</dbReference>
<evidence type="ECO:0000313" key="2">
    <source>
        <dbReference type="EMBL" id="KAF8442225.1"/>
    </source>
</evidence>
<organism evidence="2 3">
    <name type="scientific">Boletus edulis BED1</name>
    <dbReference type="NCBI Taxonomy" id="1328754"/>
    <lineage>
        <taxon>Eukaryota</taxon>
        <taxon>Fungi</taxon>
        <taxon>Dikarya</taxon>
        <taxon>Basidiomycota</taxon>
        <taxon>Agaricomycotina</taxon>
        <taxon>Agaricomycetes</taxon>
        <taxon>Agaricomycetidae</taxon>
        <taxon>Boletales</taxon>
        <taxon>Boletineae</taxon>
        <taxon>Boletaceae</taxon>
        <taxon>Boletoideae</taxon>
        <taxon>Boletus</taxon>
    </lineage>
</organism>
<dbReference type="InterPro" id="IPR040521">
    <property type="entry name" value="KDZ"/>
</dbReference>
<dbReference type="PANTHER" id="PTHR33096:SF1">
    <property type="entry name" value="CXC1-LIKE CYSTEINE CLUSTER ASSOCIATED WITH KDZ TRANSPOSASES DOMAIN-CONTAINING PROTEIN"/>
    <property type="match status" value="1"/>
</dbReference>
<protein>
    <recommendedName>
        <fullName evidence="1">CxC2-like cysteine cluster KDZ transposase-associated domain-containing protein</fullName>
    </recommendedName>
</protein>
<sequence>MCCKKCMLTAHTSLPLHLVKEWTGTHWLRKSLKDLGLVIQLGHPSGESCYLPKAPHSDDFVIINGNGIHAVTLRFCGCKFADSHIQQLLRYRLFPASTDKPRTAATFSVMEEFHLLSLESKVSAHHYYSALARRGNNVGLSPPKDRYEQFMHIVREWRHLKMLKRSGRGHHPSGVDMTQEGECAIHCPACPHPGINLPDDWMNVCNDKRWLYALFVAIDANFHLKRRAVSKDAVDPSLSNGWAYFVEELSYKQYLTKHSDTRQEKSLCSSHGAVNDADTKSSVGLAATGTGSICCARHEMKLPRGVGDLQKGERYVNMDYIFFSALKDTTLNRFNVSYDIVCQWSRHLWERMKTLPPSHHFTHVEKQVILFVPKFHLPAHVAECQWKYSFNYIKGAARTDGEAPERGWSTLNAVASSTKEMGPGHRRDTLDDLIGDSNWKKLIGLGESILRKLKEAVPERNEHQEDLLEFERSLEARYGEQLARWRADVEAWEKDMSKPNLFEVKSKSVTQAAVRLQLAQEESDQVESSIHVDISPSVLISTGIDLEEQQRRLRVDAEKHGSHGTEHQKMRLQQRTNSLLRRIETWVSVQMLYMPAVASLRVRGAADPAMAPKPQDLPLLLPSALHRQVPCDGRLEEIEWRLRFGQAHDALEELRQALHSRTYMLRFKDRFLRGQGANTRARNCLRSVDVKVNGAAAKYRAAHNALLELSPLLGKDGWKGTLRRLENNDIRSMTEGTDERSSEGRRRLSWIWIMCGYTEGTSTRTEDDSEDLQDAIRIEWYKTRARTHRWAEEVELLVEEQRRVLKFLHWQSKWWLDRQALMTVDDPALQQGLKAYAIRQATLMEDLAMQFQRMWNDTERYIMLADGHSDGVEMD</sequence>
<name>A0AAD4GH50_BOLED</name>
<feature type="domain" description="CxC2-like cysteine cluster KDZ transposase-associated" evidence="1">
    <location>
        <begin position="32"/>
        <end position="139"/>
    </location>
</feature>
<dbReference type="EMBL" id="WHUW01000009">
    <property type="protein sequence ID" value="KAF8442225.1"/>
    <property type="molecule type" value="Genomic_DNA"/>
</dbReference>
<gene>
    <name evidence="2" type="ORF">L210DRAFT_3397494</name>
</gene>
<dbReference type="AlphaFoldDB" id="A0AAD4GH50"/>
<evidence type="ECO:0000259" key="1">
    <source>
        <dbReference type="Pfam" id="PF18803"/>
    </source>
</evidence>
<comment type="caution">
    <text evidence="2">The sequence shown here is derived from an EMBL/GenBank/DDBJ whole genome shotgun (WGS) entry which is preliminary data.</text>
</comment>
<proteinExistence type="predicted"/>
<reference evidence="2" key="2">
    <citation type="journal article" date="2020" name="Nat. Commun.">
        <title>Large-scale genome sequencing of mycorrhizal fungi provides insights into the early evolution of symbiotic traits.</title>
        <authorList>
            <person name="Miyauchi S."/>
            <person name="Kiss E."/>
            <person name="Kuo A."/>
            <person name="Drula E."/>
            <person name="Kohler A."/>
            <person name="Sanchez-Garcia M."/>
            <person name="Morin E."/>
            <person name="Andreopoulos B."/>
            <person name="Barry K.W."/>
            <person name="Bonito G."/>
            <person name="Buee M."/>
            <person name="Carver A."/>
            <person name="Chen C."/>
            <person name="Cichocki N."/>
            <person name="Clum A."/>
            <person name="Culley D."/>
            <person name="Crous P.W."/>
            <person name="Fauchery L."/>
            <person name="Girlanda M."/>
            <person name="Hayes R.D."/>
            <person name="Keri Z."/>
            <person name="LaButti K."/>
            <person name="Lipzen A."/>
            <person name="Lombard V."/>
            <person name="Magnuson J."/>
            <person name="Maillard F."/>
            <person name="Murat C."/>
            <person name="Nolan M."/>
            <person name="Ohm R.A."/>
            <person name="Pangilinan J."/>
            <person name="Pereira M.F."/>
            <person name="Perotto S."/>
            <person name="Peter M."/>
            <person name="Pfister S."/>
            <person name="Riley R."/>
            <person name="Sitrit Y."/>
            <person name="Stielow J.B."/>
            <person name="Szollosi G."/>
            <person name="Zifcakova L."/>
            <person name="Stursova M."/>
            <person name="Spatafora J.W."/>
            <person name="Tedersoo L."/>
            <person name="Vaario L.M."/>
            <person name="Yamada A."/>
            <person name="Yan M."/>
            <person name="Wang P."/>
            <person name="Xu J."/>
            <person name="Bruns T."/>
            <person name="Baldrian P."/>
            <person name="Vilgalys R."/>
            <person name="Dunand C."/>
            <person name="Henrissat B."/>
            <person name="Grigoriev I.V."/>
            <person name="Hibbett D."/>
            <person name="Nagy L.G."/>
            <person name="Martin F.M."/>
        </authorList>
    </citation>
    <scope>NUCLEOTIDE SEQUENCE</scope>
    <source>
        <strain evidence="2">BED1</strain>
    </source>
</reference>
<dbReference type="PANTHER" id="PTHR33096">
    <property type="entry name" value="CXC2 DOMAIN-CONTAINING PROTEIN"/>
    <property type="match status" value="1"/>
</dbReference>
<keyword evidence="3" id="KW-1185">Reference proteome</keyword>
<dbReference type="Pfam" id="PF18803">
    <property type="entry name" value="CxC2"/>
    <property type="match status" value="1"/>
</dbReference>
<reference evidence="2" key="1">
    <citation type="submission" date="2019-10" db="EMBL/GenBank/DDBJ databases">
        <authorList>
            <consortium name="DOE Joint Genome Institute"/>
            <person name="Kuo A."/>
            <person name="Miyauchi S."/>
            <person name="Kiss E."/>
            <person name="Drula E."/>
            <person name="Kohler A."/>
            <person name="Sanchez-Garcia M."/>
            <person name="Andreopoulos B."/>
            <person name="Barry K.W."/>
            <person name="Bonito G."/>
            <person name="Buee M."/>
            <person name="Carver A."/>
            <person name="Chen C."/>
            <person name="Cichocki N."/>
            <person name="Clum A."/>
            <person name="Culley D."/>
            <person name="Crous P.W."/>
            <person name="Fauchery L."/>
            <person name="Girlanda M."/>
            <person name="Hayes R."/>
            <person name="Keri Z."/>
            <person name="LaButti K."/>
            <person name="Lipzen A."/>
            <person name="Lombard V."/>
            <person name="Magnuson J."/>
            <person name="Maillard F."/>
            <person name="Morin E."/>
            <person name="Murat C."/>
            <person name="Nolan M."/>
            <person name="Ohm R."/>
            <person name="Pangilinan J."/>
            <person name="Pereira M."/>
            <person name="Perotto S."/>
            <person name="Peter M."/>
            <person name="Riley R."/>
            <person name="Sitrit Y."/>
            <person name="Stielow B."/>
            <person name="Szollosi G."/>
            <person name="Zifcakova L."/>
            <person name="Stursova M."/>
            <person name="Spatafora J.W."/>
            <person name="Tedersoo L."/>
            <person name="Vaario L.-M."/>
            <person name="Yamada A."/>
            <person name="Yan M."/>
            <person name="Wang P."/>
            <person name="Xu J."/>
            <person name="Bruns T."/>
            <person name="Baldrian P."/>
            <person name="Vilgalys R."/>
            <person name="Henrissat B."/>
            <person name="Grigoriev I.V."/>
            <person name="Hibbett D."/>
            <person name="Nagy L.G."/>
            <person name="Martin F.M."/>
        </authorList>
    </citation>
    <scope>NUCLEOTIDE SEQUENCE</scope>
    <source>
        <strain evidence="2">BED1</strain>
    </source>
</reference>
<evidence type="ECO:0000313" key="3">
    <source>
        <dbReference type="Proteomes" id="UP001194468"/>
    </source>
</evidence>
<accession>A0AAD4GH50</accession>
<dbReference type="Pfam" id="PF18758">
    <property type="entry name" value="KDZ"/>
    <property type="match status" value="1"/>
</dbReference>